<dbReference type="GO" id="GO:0007018">
    <property type="term" value="P:microtubule-based movement"/>
    <property type="evidence" value="ECO:0007669"/>
    <property type="project" value="InterPro"/>
</dbReference>
<dbReference type="InterPro" id="IPR001752">
    <property type="entry name" value="Kinesin_motor_dom"/>
</dbReference>
<dbReference type="GO" id="GO:0005524">
    <property type="term" value="F:ATP binding"/>
    <property type="evidence" value="ECO:0007669"/>
    <property type="project" value="UniProtKB-UniRule"/>
</dbReference>
<evidence type="ECO:0000256" key="6">
    <source>
        <dbReference type="RuleBase" id="RU000394"/>
    </source>
</evidence>
<feature type="region of interest" description="Disordered" evidence="8">
    <location>
        <begin position="1"/>
        <end position="100"/>
    </location>
</feature>
<keyword evidence="2 5" id="KW-0067">ATP-binding</keyword>
<dbReference type="Proteomes" id="UP000054248">
    <property type="component" value="Unassembled WGS sequence"/>
</dbReference>
<dbReference type="PANTHER" id="PTHR47968:SF75">
    <property type="entry name" value="CENTROMERE-ASSOCIATED PROTEIN E"/>
    <property type="match status" value="1"/>
</dbReference>
<keyword evidence="6" id="KW-0493">Microtubule</keyword>
<feature type="compositionally biased region" description="Low complexity" evidence="8">
    <location>
        <begin position="91"/>
        <end position="100"/>
    </location>
</feature>
<evidence type="ECO:0000256" key="2">
    <source>
        <dbReference type="ARBA" id="ARBA00022840"/>
    </source>
</evidence>
<dbReference type="EMBL" id="KN823159">
    <property type="protein sequence ID" value="KIO20826.1"/>
    <property type="molecule type" value="Genomic_DNA"/>
</dbReference>
<evidence type="ECO:0000256" key="8">
    <source>
        <dbReference type="SAM" id="MobiDB-lite"/>
    </source>
</evidence>
<evidence type="ECO:0000313" key="11">
    <source>
        <dbReference type="Proteomes" id="UP000054248"/>
    </source>
</evidence>
<feature type="coiled-coil region" evidence="7">
    <location>
        <begin position="500"/>
        <end position="534"/>
    </location>
</feature>
<feature type="coiled-coil region" evidence="7">
    <location>
        <begin position="644"/>
        <end position="718"/>
    </location>
</feature>
<keyword evidence="11" id="KW-1185">Reference proteome</keyword>
<gene>
    <name evidence="10" type="ORF">M407DRAFT_219676</name>
</gene>
<dbReference type="PROSITE" id="PS00411">
    <property type="entry name" value="KINESIN_MOTOR_1"/>
    <property type="match status" value="1"/>
</dbReference>
<dbReference type="PRINTS" id="PR00380">
    <property type="entry name" value="KINESINHEAVY"/>
</dbReference>
<feature type="domain" description="Kinesin motor" evidence="9">
    <location>
        <begin position="150"/>
        <end position="498"/>
    </location>
</feature>
<dbReference type="GO" id="GO:0003777">
    <property type="term" value="F:microtubule motor activity"/>
    <property type="evidence" value="ECO:0007669"/>
    <property type="project" value="InterPro"/>
</dbReference>
<feature type="compositionally biased region" description="Low complexity" evidence="8">
    <location>
        <begin position="32"/>
        <end position="45"/>
    </location>
</feature>
<dbReference type="GO" id="GO:0005874">
    <property type="term" value="C:microtubule"/>
    <property type="evidence" value="ECO:0007669"/>
    <property type="project" value="UniProtKB-KW"/>
</dbReference>
<evidence type="ECO:0000256" key="4">
    <source>
        <dbReference type="ARBA" id="ARBA00023175"/>
    </source>
</evidence>
<dbReference type="GO" id="GO:0008017">
    <property type="term" value="F:microtubule binding"/>
    <property type="evidence" value="ECO:0007669"/>
    <property type="project" value="InterPro"/>
</dbReference>
<evidence type="ECO:0000259" key="9">
    <source>
        <dbReference type="PROSITE" id="PS50067"/>
    </source>
</evidence>
<organism evidence="10 11">
    <name type="scientific">Tulasnella calospora MUT 4182</name>
    <dbReference type="NCBI Taxonomy" id="1051891"/>
    <lineage>
        <taxon>Eukaryota</taxon>
        <taxon>Fungi</taxon>
        <taxon>Dikarya</taxon>
        <taxon>Basidiomycota</taxon>
        <taxon>Agaricomycotina</taxon>
        <taxon>Agaricomycetes</taxon>
        <taxon>Cantharellales</taxon>
        <taxon>Tulasnellaceae</taxon>
        <taxon>Tulasnella</taxon>
    </lineage>
</organism>
<comment type="similarity">
    <text evidence="5 6">Belongs to the TRAFAC class myosin-kinesin ATPase superfamily. Kinesin family.</text>
</comment>
<dbReference type="AlphaFoldDB" id="A0A0C3Q8U1"/>
<dbReference type="Pfam" id="PF00225">
    <property type="entry name" value="Kinesin"/>
    <property type="match status" value="1"/>
</dbReference>
<evidence type="ECO:0000256" key="1">
    <source>
        <dbReference type="ARBA" id="ARBA00022741"/>
    </source>
</evidence>
<protein>
    <recommendedName>
        <fullName evidence="6">Kinesin-like protein</fullName>
    </recommendedName>
</protein>
<evidence type="ECO:0000256" key="7">
    <source>
        <dbReference type="SAM" id="Coils"/>
    </source>
</evidence>
<sequence length="866" mass="94684">MAIDTRPPTARNAPSTPKRVRSVAATVDFPERSSTPTRSPRPASSLGLRAGTPSQQQPTKIRAAITAESRIRKKSSSLHFSPARAPNGCRSATSSPLSSPSKTATAKLLPLFPLADFESSLVDWTTVEDGDVSIEVEEEQFWLGAGSKDKVLVSVRLKPAEEGEPSAWTNERSGVVQLQQQYARAGAPNPEHHYDNVLIGSENKPIYNAAAKSHVRAAMEGYNAVVFAYGQTASGKTFTLSGSETEPGIIPRAMKDVFTYIRNTPDREFLLRASYLEIYKEQIHDLLSPSSAVGAAGGLPLQDNGVVPGLREEVVMSVKGLKEVLERGEANRRTASTDWNARSSRSHSVFRLVIESREAGSADSVDVPPSPSIGGVPMTPGGSRLQAKGGRSVRTSTLSLIDLAGSERATSDKERTNEGKYINQSLLTLGTVIGTLAENASKSKKDFVPFRNSKLTKLLQPSLSGNARISVVCTLNPSPASVPESTSTLQFASRVKKVHLNATRKEIVDTDALIERYRNEIEELKARLAEREREVTAPKAKRRLSAREKIDENKAMNDLSSRIKQLTRLILTQNNVGDPEGESRPASPSKLDFDIPPFQLQEQLLSAKRTIESQANQILSLEASLSARPLLPHDAPETEKDRLIDELRRTVKELEIVTRGYEDNLGAPLRQVKEDVEKEWKPKVEAMEETLEDKSSYIKELEMALEREKQMRVKVEEEKIALVGFVREIDCHINSSRAGLLTPFNSGPDLNSFRPALFPLSETQPTTGSTRLTRIPALQKKASVAPLTETVSLTKSQSRSRPSNILEEDEVEFLIGNLSLGETDASFAELPAPASPTRLPVPVSPIRPSAATPVSVEDKENVPIAM</sequence>
<evidence type="ECO:0000256" key="3">
    <source>
        <dbReference type="ARBA" id="ARBA00023054"/>
    </source>
</evidence>
<dbReference type="InterPro" id="IPR027417">
    <property type="entry name" value="P-loop_NTPase"/>
</dbReference>
<dbReference type="SUPFAM" id="SSF52540">
    <property type="entry name" value="P-loop containing nucleoside triphosphate hydrolases"/>
    <property type="match status" value="1"/>
</dbReference>
<dbReference type="PROSITE" id="PS50067">
    <property type="entry name" value="KINESIN_MOTOR_2"/>
    <property type="match status" value="1"/>
</dbReference>
<dbReference type="SMART" id="SM00129">
    <property type="entry name" value="KISc"/>
    <property type="match status" value="1"/>
</dbReference>
<accession>A0A0C3Q8U1</accession>
<proteinExistence type="inferred from homology"/>
<dbReference type="PANTHER" id="PTHR47968">
    <property type="entry name" value="CENTROMERE PROTEIN E"/>
    <property type="match status" value="1"/>
</dbReference>
<keyword evidence="1 5" id="KW-0547">Nucleotide-binding</keyword>
<feature type="region of interest" description="Disordered" evidence="8">
    <location>
        <begin position="361"/>
        <end position="393"/>
    </location>
</feature>
<dbReference type="STRING" id="1051891.A0A0C3Q8U1"/>
<keyword evidence="3 7" id="KW-0175">Coiled coil</keyword>
<reference evidence="11" key="2">
    <citation type="submission" date="2015-01" db="EMBL/GenBank/DDBJ databases">
        <title>Evolutionary Origins and Diversification of the Mycorrhizal Mutualists.</title>
        <authorList>
            <consortium name="DOE Joint Genome Institute"/>
            <consortium name="Mycorrhizal Genomics Consortium"/>
            <person name="Kohler A."/>
            <person name="Kuo A."/>
            <person name="Nagy L.G."/>
            <person name="Floudas D."/>
            <person name="Copeland A."/>
            <person name="Barry K.W."/>
            <person name="Cichocki N."/>
            <person name="Veneault-Fourrey C."/>
            <person name="LaButti K."/>
            <person name="Lindquist E.A."/>
            <person name="Lipzen A."/>
            <person name="Lundell T."/>
            <person name="Morin E."/>
            <person name="Murat C."/>
            <person name="Riley R."/>
            <person name="Ohm R."/>
            <person name="Sun H."/>
            <person name="Tunlid A."/>
            <person name="Henrissat B."/>
            <person name="Grigoriev I.V."/>
            <person name="Hibbett D.S."/>
            <person name="Martin F."/>
        </authorList>
    </citation>
    <scope>NUCLEOTIDE SEQUENCE [LARGE SCALE GENOMIC DNA]</scope>
    <source>
        <strain evidence="11">MUT 4182</strain>
    </source>
</reference>
<reference evidence="10 11" key="1">
    <citation type="submission" date="2014-04" db="EMBL/GenBank/DDBJ databases">
        <authorList>
            <consortium name="DOE Joint Genome Institute"/>
            <person name="Kuo A."/>
            <person name="Girlanda M."/>
            <person name="Perotto S."/>
            <person name="Kohler A."/>
            <person name="Nagy L.G."/>
            <person name="Floudas D."/>
            <person name="Copeland A."/>
            <person name="Barry K.W."/>
            <person name="Cichocki N."/>
            <person name="Veneault-Fourrey C."/>
            <person name="LaButti K."/>
            <person name="Lindquist E.A."/>
            <person name="Lipzen A."/>
            <person name="Lundell T."/>
            <person name="Morin E."/>
            <person name="Murat C."/>
            <person name="Sun H."/>
            <person name="Tunlid A."/>
            <person name="Henrissat B."/>
            <person name="Grigoriev I.V."/>
            <person name="Hibbett D.S."/>
            <person name="Martin F."/>
            <person name="Nordberg H.P."/>
            <person name="Cantor M.N."/>
            <person name="Hua S.X."/>
        </authorList>
    </citation>
    <scope>NUCLEOTIDE SEQUENCE [LARGE SCALE GENOMIC DNA]</scope>
    <source>
        <strain evidence="10 11">MUT 4182</strain>
    </source>
</reference>
<dbReference type="Gene3D" id="3.40.850.10">
    <property type="entry name" value="Kinesin motor domain"/>
    <property type="match status" value="1"/>
</dbReference>
<dbReference type="InterPro" id="IPR027640">
    <property type="entry name" value="Kinesin-like_fam"/>
</dbReference>
<feature type="binding site" evidence="5">
    <location>
        <begin position="230"/>
        <end position="237"/>
    </location>
    <ligand>
        <name>ATP</name>
        <dbReference type="ChEBI" id="CHEBI:30616"/>
    </ligand>
</feature>
<evidence type="ECO:0000256" key="5">
    <source>
        <dbReference type="PROSITE-ProRule" id="PRU00283"/>
    </source>
</evidence>
<name>A0A0C3Q8U1_9AGAM</name>
<feature type="compositionally biased region" description="Low complexity" evidence="8">
    <location>
        <begin position="361"/>
        <end position="377"/>
    </location>
</feature>
<dbReference type="InterPro" id="IPR019821">
    <property type="entry name" value="Kinesin_motor_CS"/>
</dbReference>
<evidence type="ECO:0000313" key="10">
    <source>
        <dbReference type="EMBL" id="KIO20826.1"/>
    </source>
</evidence>
<dbReference type="OrthoDB" id="3176171at2759"/>
<keyword evidence="4 5" id="KW-0505">Motor protein</keyword>
<dbReference type="InterPro" id="IPR036961">
    <property type="entry name" value="Kinesin_motor_dom_sf"/>
</dbReference>
<dbReference type="HOGENOM" id="CLU_001485_34_0_1"/>